<evidence type="ECO:0000313" key="3">
    <source>
        <dbReference type="Proteomes" id="UP000031971"/>
    </source>
</evidence>
<sequence length="990" mass="104089">MIGRMLWGHEIRRRHVVMAAAGAVALVLTIAWDLLPEAGFRWGVAKALRSLGMVEVSIDDTDISLFGGRLTVRKMLAQPALGKALGIGDFDLKFRWRPLLDRRLVLDRVAVEGIDIELKREGDGFVLNGLPLAVAATPPSAKDSSASPPWGIDVAGLELTNSRLHITDGDFIADIAVERLLVENVNSLDPRRAVSFTLKGSLNGAAIALSGTMRPFAAEPSFAAAAHVQSLALADFTVLAARGGLTELSGRADLSLSAEGSLLGTGPAIKTNGRVTFDSPSLTGFIAARTAKLDLEIARLAWDGTNLDLASTLHTEALEVKAAGVSATAGRLDLDLGSLAWDGAKAGLTGVKFTTEALAVSAPGGKGSAGKLSLDLKTLNWDGAKASISGRFDGATLAGKGEGGEGSAAALGLDMDRLDWDGRRIGWQGGLKGSAIRVAVAGHDAAPEAVDWSGRFDLDTADLAGKAEGKVVLGPLRLGVGDIRTALRAAEAQGKVAFGKAVEVDLSKARIDGLSVQDAAHKSDLAAVERVDAEALQLARDGGVSVAHLNAEGVNALRKEGQTGYPWRLETKHLRLDHAARETDGDVSVDEARIDGMLARINRTPEGFIGFISEDKPPKETKPAKPKDEDTPDIRIGRLVVGGDSRINLRDRTMSETMRIDVTPLDFSIANLDSETPDRDSPFEIKAGAGRGLIVASGSIRPFAEKISGRIDGKITAFELPPLSPYLAEALGVNLQSGHFDGTLGIGIDKGKLSGALDVALSNLFIAPPDPNVPPKPGKVDMPIATVLDLLRDGDDLIHLSLPIRGDTANPDVDISDAVAQAVGGALKSTLFTTLKLAFPVAALIELAMDADDQSRLALPPLSFAPGADTLSGEQEKTLGSVAELVKARAGLKLTLCGKADDSDWPVVAAKRRSADKPLLSKLESLVGFERPADFYGPPDHNLLSALAQRRTNAVRDFLADKGGVDPGRLFGCRPMVETAEKGPRVELLL</sequence>
<organism evidence="2 3">
    <name type="scientific">Paramagnetospirillum magnetotacticum MS-1</name>
    <dbReference type="NCBI Taxonomy" id="272627"/>
    <lineage>
        <taxon>Bacteria</taxon>
        <taxon>Pseudomonadati</taxon>
        <taxon>Pseudomonadota</taxon>
        <taxon>Alphaproteobacteria</taxon>
        <taxon>Rhodospirillales</taxon>
        <taxon>Magnetospirillaceae</taxon>
        <taxon>Paramagnetospirillum</taxon>
    </lineage>
</organism>
<dbReference type="AlphaFoldDB" id="A0A0C2YSQ0"/>
<gene>
    <name evidence="2" type="ORF">CCC_01214</name>
</gene>
<dbReference type="GO" id="GO:0090313">
    <property type="term" value="P:regulation of protein targeting to membrane"/>
    <property type="evidence" value="ECO:0007669"/>
    <property type="project" value="TreeGrafter"/>
</dbReference>
<dbReference type="Gene3D" id="3.30.1330.60">
    <property type="entry name" value="OmpA-like domain"/>
    <property type="match status" value="1"/>
</dbReference>
<evidence type="ECO:0000256" key="1">
    <source>
        <dbReference type="SAM" id="MobiDB-lite"/>
    </source>
</evidence>
<dbReference type="Pfam" id="PF05359">
    <property type="entry name" value="DUF748"/>
    <property type="match status" value="2"/>
</dbReference>
<dbReference type="EMBL" id="JXSL01000030">
    <property type="protein sequence ID" value="KIL98153.1"/>
    <property type="molecule type" value="Genomic_DNA"/>
</dbReference>
<accession>A0A0C2YSQ0</accession>
<dbReference type="PANTHER" id="PTHR30441">
    <property type="entry name" value="DUF748 DOMAIN-CONTAINING PROTEIN"/>
    <property type="match status" value="1"/>
</dbReference>
<dbReference type="InterPro" id="IPR036737">
    <property type="entry name" value="OmpA-like_sf"/>
</dbReference>
<feature type="region of interest" description="Disordered" evidence="1">
    <location>
        <begin position="609"/>
        <end position="632"/>
    </location>
</feature>
<evidence type="ECO:0000313" key="2">
    <source>
        <dbReference type="EMBL" id="KIL98153.1"/>
    </source>
</evidence>
<dbReference type="InterPro" id="IPR052894">
    <property type="entry name" value="AsmA-related"/>
</dbReference>
<protein>
    <submittedName>
        <fullName evidence="2">Large exoprotein involved in heme utilization or adhesion</fullName>
    </submittedName>
</protein>
<name>A0A0C2YSQ0_PARME</name>
<dbReference type="STRING" id="272627.CCC_01214"/>
<keyword evidence="3" id="KW-1185">Reference proteome</keyword>
<reference evidence="2 3" key="1">
    <citation type="submission" date="2015-01" db="EMBL/GenBank/DDBJ databases">
        <title>Genome Sequence of Magnetospirillum magnetotacticum Strain MS-1.</title>
        <authorList>
            <person name="Marinov G.K."/>
            <person name="Smalley M.D."/>
            <person name="DeSalvo G."/>
        </authorList>
    </citation>
    <scope>NUCLEOTIDE SEQUENCE [LARGE SCALE GENOMIC DNA]</scope>
    <source>
        <strain evidence="2 3">MS-1</strain>
    </source>
</reference>
<dbReference type="Proteomes" id="UP000031971">
    <property type="component" value="Unassembled WGS sequence"/>
</dbReference>
<dbReference type="PANTHER" id="PTHR30441:SF8">
    <property type="entry name" value="DUF748 DOMAIN-CONTAINING PROTEIN"/>
    <property type="match status" value="1"/>
</dbReference>
<dbReference type="GO" id="GO:0005886">
    <property type="term" value="C:plasma membrane"/>
    <property type="evidence" value="ECO:0007669"/>
    <property type="project" value="TreeGrafter"/>
</dbReference>
<dbReference type="InterPro" id="IPR008023">
    <property type="entry name" value="DUF748"/>
</dbReference>
<comment type="caution">
    <text evidence="2">The sequence shown here is derived from an EMBL/GenBank/DDBJ whole genome shotgun (WGS) entry which is preliminary data.</text>
</comment>
<proteinExistence type="predicted"/>
<feature type="compositionally biased region" description="Basic and acidic residues" evidence="1">
    <location>
        <begin position="613"/>
        <end position="632"/>
    </location>
</feature>